<evidence type="ECO:0000259" key="1">
    <source>
        <dbReference type="Pfam" id="PF03644"/>
    </source>
</evidence>
<dbReference type="Proteomes" id="UP001140560">
    <property type="component" value="Unassembled WGS sequence"/>
</dbReference>
<dbReference type="PANTHER" id="PTHR13246:SF1">
    <property type="entry name" value="CYTOSOLIC ENDO-BETA-N-ACETYLGLUCOSAMINIDASE"/>
    <property type="match status" value="1"/>
</dbReference>
<dbReference type="PANTHER" id="PTHR13246">
    <property type="entry name" value="ENDO BETA N-ACETYLGLUCOSAMINIDASE"/>
    <property type="match status" value="1"/>
</dbReference>
<dbReference type="EMBL" id="JAPEUY010000009">
    <property type="protein sequence ID" value="KAJ4369877.1"/>
    <property type="molecule type" value="Genomic_DNA"/>
</dbReference>
<dbReference type="OrthoDB" id="284473at2759"/>
<dbReference type="Pfam" id="PF03644">
    <property type="entry name" value="Glyco_hydro_85"/>
    <property type="match status" value="1"/>
</dbReference>
<protein>
    <recommendedName>
        <fullName evidence="1">Cytosolic endo-beta-N-acetylglucosaminidase TIM barrel domain-containing protein</fullName>
    </recommendedName>
</protein>
<keyword evidence="3" id="KW-1185">Reference proteome</keyword>
<dbReference type="GO" id="GO:0005829">
    <property type="term" value="C:cytosol"/>
    <property type="evidence" value="ECO:0007669"/>
    <property type="project" value="UniProtKB-SubCell"/>
</dbReference>
<evidence type="ECO:0000313" key="2">
    <source>
        <dbReference type="EMBL" id="KAJ4369877.1"/>
    </source>
</evidence>
<reference evidence="2" key="1">
    <citation type="submission" date="2022-10" db="EMBL/GenBank/DDBJ databases">
        <title>Tapping the CABI collections for fungal endophytes: first genome assemblies for Collariella, Neodidymelliopsis, Ascochyta clinopodiicola, Didymella pomorum, Didymosphaeria variabile, Neocosmospora piperis and Neocucurbitaria cava.</title>
        <authorList>
            <person name="Hill R."/>
        </authorList>
    </citation>
    <scope>NUCLEOTIDE SEQUENCE</scope>
    <source>
        <strain evidence="2">IMI 356814</strain>
    </source>
</reference>
<accession>A0A9W8Y7S0</accession>
<dbReference type="GO" id="GO:0033925">
    <property type="term" value="F:mannosyl-glycoprotein endo-beta-N-acetylglucosaminidase activity"/>
    <property type="evidence" value="ECO:0007669"/>
    <property type="project" value="UniProtKB-EC"/>
</dbReference>
<name>A0A9W8Y7S0_9PLEO</name>
<dbReference type="InterPro" id="IPR005201">
    <property type="entry name" value="TIM_ENGase"/>
</dbReference>
<sequence>MANLLGWKDILRPIRDGYRHLFPTPDTGPTPEERCKQREKDRMNGFTYFDTFEQLEAWTEVESDPLQRANTPLLRRQPANKIASLDKSNIILIHDYAGNYHNYESVQGIAMDEEMYACEYLQYIDTFIYFSHKLVCIPPPTWTNTLHRNGVSTLGTVLIEPQTAGSEKLLQYTKNGNGMVFPMAKTLGDIARHYGFDGWLLNIEKPFPKADWRSDILESFLGQLRNYSDMEMRLVWYDALTASNKVSYQNALNSSNIAFASASGSLLTNYCWTETDAATSRQIASDNKIPHRDIFFGIDVWAQNASKLTHPRVTYPEKGGGGTNTGIAVTKVAELGLSAGIFAPAWSFEHFPHHGRAVEQAMWEAKSFSEDTECSCGNGSTRHQPNIDFPILRSAKEFPAGSESFFYADFSRAWCEHRVEGNNVVLGCHTRHSQLGAQSILPCPPDLSNNDEGIDLSRRLVDSDGRAMLIVEAQQKISLTADNHLEQLLPLYKFDMPANGFLHFMASCRKLLLSTTGASIGFYLKTTRGLLLLPIPENNSLQSIQTTVGMASHLTADDRLQELGIHLRGCTNDVGEVVQLLEIFELGILPESAVQKSQLFTISNIRVEHRGQGETTHARLCWSFNGTSDAEARVEGLPYSKVTGPVSYFNIQVAGLRLGRAYAMEHPLVQSLVEHFMGREMKVDITGIGFDGRQLVHSKTVLHV</sequence>
<feature type="domain" description="Cytosolic endo-beta-N-acetylglucosaminidase TIM barrel" evidence="1">
    <location>
        <begin position="103"/>
        <end position="413"/>
    </location>
</feature>
<comment type="caution">
    <text evidence="2">The sequence shown here is derived from an EMBL/GenBank/DDBJ whole genome shotgun (WGS) entry which is preliminary data.</text>
</comment>
<gene>
    <name evidence="2" type="ORF">N0V83_005641</name>
</gene>
<proteinExistence type="predicted"/>
<evidence type="ECO:0000313" key="3">
    <source>
        <dbReference type="Proteomes" id="UP001140560"/>
    </source>
</evidence>
<dbReference type="Gene3D" id="3.20.20.80">
    <property type="entry name" value="Glycosidases"/>
    <property type="match status" value="1"/>
</dbReference>
<dbReference type="InterPro" id="IPR032979">
    <property type="entry name" value="ENGase"/>
</dbReference>
<dbReference type="AlphaFoldDB" id="A0A9W8Y7S0"/>
<organism evidence="2 3">
    <name type="scientific">Neocucurbitaria cava</name>
    <dbReference type="NCBI Taxonomy" id="798079"/>
    <lineage>
        <taxon>Eukaryota</taxon>
        <taxon>Fungi</taxon>
        <taxon>Dikarya</taxon>
        <taxon>Ascomycota</taxon>
        <taxon>Pezizomycotina</taxon>
        <taxon>Dothideomycetes</taxon>
        <taxon>Pleosporomycetidae</taxon>
        <taxon>Pleosporales</taxon>
        <taxon>Pleosporineae</taxon>
        <taxon>Cucurbitariaceae</taxon>
        <taxon>Neocucurbitaria</taxon>
    </lineage>
</organism>